<gene>
    <name evidence="2" type="ORF">NV381_20360</name>
</gene>
<protein>
    <submittedName>
        <fullName evidence="2">Uncharacterized protein</fullName>
    </submittedName>
</protein>
<name>A0ABT1YMA3_9BACL</name>
<organism evidence="2 3">
    <name type="scientific">Paenibacillus radicis</name>
    <name type="common">ex Xue et al. 2023</name>
    <dbReference type="NCBI Taxonomy" id="2972489"/>
    <lineage>
        <taxon>Bacteria</taxon>
        <taxon>Bacillati</taxon>
        <taxon>Bacillota</taxon>
        <taxon>Bacilli</taxon>
        <taxon>Bacillales</taxon>
        <taxon>Paenibacillaceae</taxon>
        <taxon>Paenibacillus</taxon>
    </lineage>
</organism>
<feature type="chain" id="PRO_5045326961" evidence="1">
    <location>
        <begin position="24"/>
        <end position="492"/>
    </location>
</feature>
<dbReference type="EMBL" id="JANQBD010000015">
    <property type="protein sequence ID" value="MCR8633539.1"/>
    <property type="molecule type" value="Genomic_DNA"/>
</dbReference>
<feature type="signal peptide" evidence="1">
    <location>
        <begin position="1"/>
        <end position="23"/>
    </location>
</feature>
<sequence>MKNAIMWFLLLFISLNVSLPVYAEEGKTAVFVSPEGIQFSSYSKLWNEARLKGLYEMLLRCGHGEEFAELKEVVLNSKSSTGKSGFRVGNYNSKTQIIQLYEVDSLQQVERTLIHEYGHHFTYYWLQKKEGFYPNLLTELSGWSKIRQLEGYPIRWFGSKLPYNHKWDPAEIMAEDYVALFGVGGIALPDQPKDVVNLVRHENEYIPSPQSIPELRSYWEEIAGMKPQKPLGVPTIQQWNTVGVKGENSGSLHVSFTPAADGQQQIKYGVNTMGFGERVSIPVKWTTGLTGSGTELVETQLDVNLFQEHPPSYYYFQIWSLDRENQQLTYTPFYMNWFQYDASSQQLNAVSPPMEVYGWQDELKKEGMEHWPLLNIFINGKPVTTILRHESEDSSVYISWRLFSKEELPTDTKMTDLRFENVWMLTASYNEHNVEYVMDNDYFVVNGIRTSLIKPVKWVGSEPFISINDLAQMFEVSVKLDESGMGLYIESA</sequence>
<keyword evidence="1" id="KW-0732">Signal</keyword>
<evidence type="ECO:0000313" key="3">
    <source>
        <dbReference type="Proteomes" id="UP001300012"/>
    </source>
</evidence>
<comment type="caution">
    <text evidence="2">The sequence shown here is derived from an EMBL/GenBank/DDBJ whole genome shotgun (WGS) entry which is preliminary data.</text>
</comment>
<proteinExistence type="predicted"/>
<accession>A0ABT1YMA3</accession>
<dbReference type="Proteomes" id="UP001300012">
    <property type="component" value="Unassembled WGS sequence"/>
</dbReference>
<dbReference type="RefSeq" id="WP_258215115.1">
    <property type="nucleotide sequence ID" value="NZ_JANQBD010000015.1"/>
</dbReference>
<evidence type="ECO:0000313" key="2">
    <source>
        <dbReference type="EMBL" id="MCR8633539.1"/>
    </source>
</evidence>
<evidence type="ECO:0000256" key="1">
    <source>
        <dbReference type="SAM" id="SignalP"/>
    </source>
</evidence>
<keyword evidence="3" id="KW-1185">Reference proteome</keyword>
<reference evidence="2 3" key="1">
    <citation type="submission" date="2022-08" db="EMBL/GenBank/DDBJ databases">
        <title>Paenibacillus endoradicis sp. nov., Paenibacillus radicibacter sp. nov and Paenibacillus pararadicis sp. nov., three cold-adapted plant growth-promoting bacteria isolated from root of Larix gmelinii in Great Khingan.</title>
        <authorList>
            <person name="Xue H."/>
        </authorList>
    </citation>
    <scope>NUCLEOTIDE SEQUENCE [LARGE SCALE GENOMIC DNA]</scope>
    <source>
        <strain evidence="2 3">N5-1-1-5</strain>
    </source>
</reference>